<dbReference type="OMA" id="MMGCEEP"/>
<evidence type="ECO:0000259" key="6">
    <source>
        <dbReference type="Pfam" id="PF15503"/>
    </source>
</evidence>
<dbReference type="PANTHER" id="PTHR28625">
    <property type="entry name" value="PROTEIN PHOSPHATASE 1 REGULATORY SUBUNIT 35"/>
    <property type="match status" value="1"/>
</dbReference>
<accession>A0A665UG17</accession>
<dbReference type="GO" id="GO:1903724">
    <property type="term" value="P:positive regulation of centriole elongation"/>
    <property type="evidence" value="ECO:0007669"/>
    <property type="project" value="TreeGrafter"/>
</dbReference>
<dbReference type="Pfam" id="PF15503">
    <property type="entry name" value="PPP1R35_C"/>
    <property type="match status" value="1"/>
</dbReference>
<proteinExistence type="inferred from homology"/>
<dbReference type="PANTHER" id="PTHR28625:SF1">
    <property type="entry name" value="PROTEIN PHOSPHATASE 1 REGULATORY SUBUNIT 35"/>
    <property type="match status" value="1"/>
</dbReference>
<dbReference type="FunCoup" id="A0A665UG17">
    <property type="interactions" value="726"/>
</dbReference>
<evidence type="ECO:0000256" key="1">
    <source>
        <dbReference type="ARBA" id="ARBA00004114"/>
    </source>
</evidence>
<dbReference type="OrthoDB" id="8942190at2759"/>
<keyword evidence="3" id="KW-0206">Cytoskeleton</keyword>
<reference evidence="7" key="2">
    <citation type="submission" date="2025-08" db="UniProtKB">
        <authorList>
            <consortium name="Ensembl"/>
        </authorList>
    </citation>
    <scope>IDENTIFICATION</scope>
</reference>
<feature type="compositionally biased region" description="Basic residues" evidence="5">
    <location>
        <begin position="49"/>
        <end position="58"/>
    </location>
</feature>
<dbReference type="GO" id="GO:0019902">
    <property type="term" value="F:phosphatase binding"/>
    <property type="evidence" value="ECO:0007669"/>
    <property type="project" value="InterPro"/>
</dbReference>
<dbReference type="Ensembl" id="ENSENLT00000018879.1">
    <property type="protein sequence ID" value="ENSENLP00000018186.1"/>
    <property type="gene ID" value="ENSENLG00000008375.1"/>
</dbReference>
<sequence>MSSTSTPSPPPSPHPVPLSFPSTSFMIGCPELDLSITLGSTPKTSNSQLKHHPRGQSQKKRDTQVCFEDPLVVKVTPECHITISNNAPSQQPHRGPRGSRGCHRDPRQLVESPVAAVNSDMGCPERAELNTTLALRAELQSLQSTEFNVQRAIQKTLQKSERTKNLISSRATEVVNISRSRSLFNSLVSVDVQKDQLIGYVQQDMRPLVMRSHIFNIKAVEGPSLLHVIPSDLLRQKPFSPDEALVSQKSHLSQRLTRPTFDLYRRQSRWEATP</sequence>
<keyword evidence="8" id="KW-1185">Reference proteome</keyword>
<evidence type="ECO:0000256" key="4">
    <source>
        <dbReference type="ARBA" id="ARBA00029452"/>
    </source>
</evidence>
<comment type="subcellular location">
    <subcellularLocation>
        <location evidence="1">Cytoplasm</location>
        <location evidence="1">Cytoskeleton</location>
        <location evidence="1">Microtubule organizing center</location>
        <location evidence="1">Centrosome</location>
        <location evidence="1">Centriole</location>
    </subcellularLocation>
</comment>
<name>A0A665UG17_ECHNA</name>
<dbReference type="InterPro" id="IPR033590">
    <property type="entry name" value="PPP1R35"/>
</dbReference>
<dbReference type="GO" id="GO:0005814">
    <property type="term" value="C:centriole"/>
    <property type="evidence" value="ECO:0007669"/>
    <property type="project" value="UniProtKB-SubCell"/>
</dbReference>
<evidence type="ECO:0000256" key="3">
    <source>
        <dbReference type="ARBA" id="ARBA00023212"/>
    </source>
</evidence>
<comment type="similarity">
    <text evidence="4">Belongs to the PPP1R35 family.</text>
</comment>
<feature type="region of interest" description="Disordered" evidence="5">
    <location>
        <begin position="36"/>
        <end position="63"/>
    </location>
</feature>
<feature type="domain" description="Protein phosphatase 1 regulatory subunit 35 C-terminal" evidence="6">
    <location>
        <begin position="128"/>
        <end position="267"/>
    </location>
</feature>
<organism evidence="7 8">
    <name type="scientific">Echeneis naucrates</name>
    <name type="common">Live sharksucker</name>
    <dbReference type="NCBI Taxonomy" id="173247"/>
    <lineage>
        <taxon>Eukaryota</taxon>
        <taxon>Metazoa</taxon>
        <taxon>Chordata</taxon>
        <taxon>Craniata</taxon>
        <taxon>Vertebrata</taxon>
        <taxon>Euteleostomi</taxon>
        <taxon>Actinopterygii</taxon>
        <taxon>Neopterygii</taxon>
        <taxon>Teleostei</taxon>
        <taxon>Neoteleostei</taxon>
        <taxon>Acanthomorphata</taxon>
        <taxon>Carangaria</taxon>
        <taxon>Carangiformes</taxon>
        <taxon>Echeneidae</taxon>
        <taxon>Echeneis</taxon>
    </lineage>
</organism>
<gene>
    <name evidence="7" type="primary">ppp1r35</name>
</gene>
<evidence type="ECO:0000256" key="2">
    <source>
        <dbReference type="ARBA" id="ARBA00022490"/>
    </source>
</evidence>
<reference evidence="7" key="1">
    <citation type="submission" date="2021-04" db="EMBL/GenBank/DDBJ databases">
        <authorList>
            <consortium name="Wellcome Sanger Institute Data Sharing"/>
        </authorList>
    </citation>
    <scope>NUCLEOTIDE SEQUENCE [LARGE SCALE GENOMIC DNA]</scope>
</reference>
<protein>
    <submittedName>
        <fullName evidence="7">Protein phosphatase 1 regulatory subunit 35-like</fullName>
    </submittedName>
</protein>
<evidence type="ECO:0000256" key="5">
    <source>
        <dbReference type="SAM" id="MobiDB-lite"/>
    </source>
</evidence>
<evidence type="ECO:0000313" key="7">
    <source>
        <dbReference type="Ensembl" id="ENSENLP00000018186.1"/>
    </source>
</evidence>
<dbReference type="GO" id="GO:0045724">
    <property type="term" value="P:positive regulation of cilium assembly"/>
    <property type="evidence" value="ECO:0007669"/>
    <property type="project" value="TreeGrafter"/>
</dbReference>
<dbReference type="InParanoid" id="A0A665UG17"/>
<feature type="compositionally biased region" description="Polar residues" evidence="5">
    <location>
        <begin position="37"/>
        <end position="48"/>
    </location>
</feature>
<dbReference type="InterPro" id="IPR029135">
    <property type="entry name" value="PPP1R35_C"/>
</dbReference>
<dbReference type="AlphaFoldDB" id="A0A665UG17"/>
<keyword evidence="2" id="KW-0963">Cytoplasm</keyword>
<reference evidence="7" key="3">
    <citation type="submission" date="2025-09" db="UniProtKB">
        <authorList>
            <consortium name="Ensembl"/>
        </authorList>
    </citation>
    <scope>IDENTIFICATION</scope>
</reference>
<evidence type="ECO:0000313" key="8">
    <source>
        <dbReference type="Proteomes" id="UP000472264"/>
    </source>
</evidence>
<dbReference type="Proteomes" id="UP000472264">
    <property type="component" value="Chromosome 8"/>
</dbReference>
<feature type="compositionally biased region" description="Polar residues" evidence="5">
    <location>
        <begin position="83"/>
        <end position="92"/>
    </location>
</feature>
<feature type="region of interest" description="Disordered" evidence="5">
    <location>
        <begin position="83"/>
        <end position="105"/>
    </location>
</feature>